<evidence type="ECO:0000256" key="2">
    <source>
        <dbReference type="ARBA" id="ARBA00022927"/>
    </source>
</evidence>
<dbReference type="EMBL" id="KI392980">
    <property type="protein sequence ID" value="ERN09741.1"/>
    <property type="molecule type" value="Genomic_DNA"/>
</dbReference>
<accession>W1PPW1</accession>
<comment type="similarity">
    <text evidence="1">Belongs to the syntaxin family.</text>
</comment>
<dbReference type="Gene3D" id="1.20.58.70">
    <property type="match status" value="1"/>
</dbReference>
<dbReference type="PANTHER" id="PTHR19957:SF228">
    <property type="entry name" value="SYNTAXIN-31"/>
    <property type="match status" value="1"/>
</dbReference>
<sequence length="399" mass="44503">MASSSASSYRDRTFEFHSLSERLKKSSDLSGNRSGIEPEASSSTISSQSDFNKRASRIGLGIHEASQKIGRLAKLAKRSSIFDDPVEEIQELTAFIKNDIQALNIAVSDLQALQNSEIADGNFSNDRVGHSTTIVDDLKNRLMGTTKEFKDVLTTRTENIKAHENRKQIFSANALRENPFTQQSKSVSEPPPWSNLSNASGNLPAPMANGASTSNQLRRRLTGDTPPSHHMEMQMLQQTVPRQENYMQNRAVALQNVESTISELGGIFTQLATMVAQQGELAIRIDDNVDESLSNVEGARSSLLKHLNSISSNRVYLLWQVCEGFGPLTLELGPRSFIVHIIRIKHLALRIEYLAKFLYLAIVDSYHDLYTWYWSTPVLVRAWHGNLEFQTRPGPSKGS</sequence>
<feature type="region of interest" description="Disordered" evidence="3">
    <location>
        <begin position="173"/>
        <end position="227"/>
    </location>
</feature>
<keyword evidence="2" id="KW-0653">Protein transport</keyword>
<dbReference type="InterPro" id="IPR000727">
    <property type="entry name" value="T_SNARE_dom"/>
</dbReference>
<dbReference type="AlphaFoldDB" id="W1PPW1"/>
<dbReference type="GO" id="GO:0000139">
    <property type="term" value="C:Golgi membrane"/>
    <property type="evidence" value="ECO:0000318"/>
    <property type="project" value="GO_Central"/>
</dbReference>
<dbReference type="GO" id="GO:0031201">
    <property type="term" value="C:SNARE complex"/>
    <property type="evidence" value="ECO:0000318"/>
    <property type="project" value="GO_Central"/>
</dbReference>
<dbReference type="Pfam" id="PF05739">
    <property type="entry name" value="SNARE"/>
    <property type="match status" value="1"/>
</dbReference>
<dbReference type="GO" id="GO:0000149">
    <property type="term" value="F:SNARE binding"/>
    <property type="evidence" value="ECO:0000318"/>
    <property type="project" value="GO_Central"/>
</dbReference>
<dbReference type="GO" id="GO:0006886">
    <property type="term" value="P:intracellular protein transport"/>
    <property type="evidence" value="ECO:0000318"/>
    <property type="project" value="GO_Central"/>
</dbReference>
<evidence type="ECO:0000313" key="6">
    <source>
        <dbReference type="Proteomes" id="UP000017836"/>
    </source>
</evidence>
<dbReference type="CDD" id="cd15844">
    <property type="entry name" value="SNARE_syntaxin5"/>
    <property type="match status" value="1"/>
</dbReference>
<dbReference type="PROSITE" id="PS00914">
    <property type="entry name" value="SYNTAXIN"/>
    <property type="match status" value="1"/>
</dbReference>
<feature type="compositionally biased region" description="Polar residues" evidence="3">
    <location>
        <begin position="40"/>
        <end position="50"/>
    </location>
</feature>
<organism evidence="5 6">
    <name type="scientific">Amborella trichopoda</name>
    <dbReference type="NCBI Taxonomy" id="13333"/>
    <lineage>
        <taxon>Eukaryota</taxon>
        <taxon>Viridiplantae</taxon>
        <taxon>Streptophyta</taxon>
        <taxon>Embryophyta</taxon>
        <taxon>Tracheophyta</taxon>
        <taxon>Spermatophyta</taxon>
        <taxon>Magnoliopsida</taxon>
        <taxon>Amborellales</taxon>
        <taxon>Amborellaceae</taxon>
        <taxon>Amborella</taxon>
    </lineage>
</organism>
<evidence type="ECO:0000259" key="4">
    <source>
        <dbReference type="PROSITE" id="PS50192"/>
    </source>
</evidence>
<keyword evidence="6" id="KW-1185">Reference proteome</keyword>
<dbReference type="Pfam" id="PF11416">
    <property type="entry name" value="Syntaxin-5_N"/>
    <property type="match status" value="1"/>
</dbReference>
<proteinExistence type="inferred from homology"/>
<dbReference type="OMA" id="NTPSQQM"/>
<dbReference type="eggNOG" id="KOG0812">
    <property type="taxonomic scope" value="Eukaryota"/>
</dbReference>
<reference evidence="6" key="1">
    <citation type="journal article" date="2013" name="Science">
        <title>The Amborella genome and the evolution of flowering plants.</title>
        <authorList>
            <consortium name="Amborella Genome Project"/>
        </authorList>
    </citation>
    <scope>NUCLEOTIDE SEQUENCE [LARGE SCALE GENOMIC DNA]</scope>
</reference>
<dbReference type="SMART" id="SM00397">
    <property type="entry name" value="t_SNARE"/>
    <property type="match status" value="1"/>
</dbReference>
<dbReference type="GO" id="GO:0006888">
    <property type="term" value="P:endoplasmic reticulum to Golgi vesicle-mediated transport"/>
    <property type="evidence" value="ECO:0000318"/>
    <property type="project" value="GO_Central"/>
</dbReference>
<dbReference type="GO" id="GO:0012505">
    <property type="term" value="C:endomembrane system"/>
    <property type="evidence" value="ECO:0000318"/>
    <property type="project" value="GO_Central"/>
</dbReference>
<dbReference type="InterPro" id="IPR006012">
    <property type="entry name" value="Syntaxin/epimorphin_CS"/>
</dbReference>
<dbReference type="HOGENOM" id="CLU_044998_0_0_1"/>
<dbReference type="InterPro" id="IPR010989">
    <property type="entry name" value="SNARE"/>
</dbReference>
<dbReference type="SUPFAM" id="SSF47661">
    <property type="entry name" value="t-snare proteins"/>
    <property type="match status" value="1"/>
</dbReference>
<dbReference type="GO" id="GO:0048278">
    <property type="term" value="P:vesicle docking"/>
    <property type="evidence" value="ECO:0000318"/>
    <property type="project" value="GO_Central"/>
</dbReference>
<dbReference type="InterPro" id="IPR045242">
    <property type="entry name" value="Syntaxin"/>
</dbReference>
<feature type="region of interest" description="Disordered" evidence="3">
    <location>
        <begin position="21"/>
        <end position="50"/>
    </location>
</feature>
<gene>
    <name evidence="5" type="ORF">AMTR_s00029p00232730</name>
</gene>
<evidence type="ECO:0000256" key="1">
    <source>
        <dbReference type="ARBA" id="ARBA00009063"/>
    </source>
</evidence>
<dbReference type="GO" id="GO:0005484">
    <property type="term" value="F:SNAP receptor activity"/>
    <property type="evidence" value="ECO:0000318"/>
    <property type="project" value="GO_Central"/>
</dbReference>
<dbReference type="PANTHER" id="PTHR19957">
    <property type="entry name" value="SYNTAXIN"/>
    <property type="match status" value="1"/>
</dbReference>
<dbReference type="PROSITE" id="PS50192">
    <property type="entry name" value="T_SNARE"/>
    <property type="match status" value="1"/>
</dbReference>
<dbReference type="GO" id="GO:0009504">
    <property type="term" value="C:cell plate"/>
    <property type="evidence" value="ECO:0007669"/>
    <property type="project" value="EnsemblPlants"/>
</dbReference>
<evidence type="ECO:0000313" key="5">
    <source>
        <dbReference type="EMBL" id="ERN09741.1"/>
    </source>
</evidence>
<dbReference type="Proteomes" id="UP000017836">
    <property type="component" value="Unassembled WGS sequence"/>
</dbReference>
<evidence type="ECO:0000256" key="3">
    <source>
        <dbReference type="SAM" id="MobiDB-lite"/>
    </source>
</evidence>
<feature type="domain" description="T-SNARE coiled-coil homology" evidence="4">
    <location>
        <begin position="244"/>
        <end position="306"/>
    </location>
</feature>
<dbReference type="GO" id="GO:0006906">
    <property type="term" value="P:vesicle fusion"/>
    <property type="evidence" value="ECO:0000318"/>
    <property type="project" value="GO_Central"/>
</dbReference>
<dbReference type="InterPro" id="IPR021538">
    <property type="entry name" value="Syntaxin-5_N"/>
</dbReference>
<name>W1PPW1_AMBTC</name>
<dbReference type="Gramene" id="ERN09741">
    <property type="protein sequence ID" value="ERN09741"/>
    <property type="gene ID" value="AMTR_s00029p00232730"/>
</dbReference>
<dbReference type="STRING" id="13333.W1PPW1"/>
<protein>
    <recommendedName>
        <fullName evidence="4">t-SNARE coiled-coil homology domain-containing protein</fullName>
    </recommendedName>
</protein>
<keyword evidence="2" id="KW-0813">Transport</keyword>